<dbReference type="Proteomes" id="UP000075349">
    <property type="component" value="Unassembled WGS sequence"/>
</dbReference>
<accession>A0A151JH11</accession>
<organism evidence="1 2">
    <name type="scientific">Vibrio cidicii</name>
    <dbReference type="NCBI Taxonomy" id="1763883"/>
    <lineage>
        <taxon>Bacteria</taxon>
        <taxon>Pseudomonadati</taxon>
        <taxon>Pseudomonadota</taxon>
        <taxon>Gammaproteobacteria</taxon>
        <taxon>Vibrionales</taxon>
        <taxon>Vibrionaceae</taxon>
        <taxon>Vibrio</taxon>
    </lineage>
</organism>
<protein>
    <submittedName>
        <fullName evidence="1">Uncharacterized protein</fullName>
    </submittedName>
</protein>
<evidence type="ECO:0000313" key="2">
    <source>
        <dbReference type="Proteomes" id="UP000075349"/>
    </source>
</evidence>
<evidence type="ECO:0000313" key="1">
    <source>
        <dbReference type="EMBL" id="KYN24873.1"/>
    </source>
</evidence>
<gene>
    <name evidence="1" type="ORF">AUQ44_03325</name>
</gene>
<comment type="caution">
    <text evidence="1">The sequence shown here is derived from an EMBL/GenBank/DDBJ whole genome shotgun (WGS) entry which is preliminary data.</text>
</comment>
<sequence>MFLDRNFFGKKCVISRQEIIQKREGQLIEKVEIKIRFGFKKVDRKVKRNLENFYSKMVRLLIEKMDNSLHQF</sequence>
<dbReference type="AlphaFoldDB" id="A0A151JH11"/>
<reference evidence="2" key="1">
    <citation type="submission" date="2015-12" db="EMBL/GenBank/DDBJ databases">
        <authorList>
            <person name="Tarr C.L."/>
            <person name="Gladney L.M."/>
        </authorList>
    </citation>
    <scope>NUCLEOTIDE SEQUENCE [LARGE SCALE GENOMIC DNA]</scope>
    <source>
        <strain evidence="2">2756-81</strain>
    </source>
</reference>
<dbReference type="EMBL" id="LOMK01000001">
    <property type="protein sequence ID" value="KYN24873.1"/>
    <property type="molecule type" value="Genomic_DNA"/>
</dbReference>
<name>A0A151JH11_9VIBR</name>
<proteinExistence type="predicted"/>